<dbReference type="SUPFAM" id="SSF110849">
    <property type="entry name" value="ParB/Sulfiredoxin"/>
    <property type="match status" value="1"/>
</dbReference>
<evidence type="ECO:0000259" key="5">
    <source>
        <dbReference type="SMART" id="SM00470"/>
    </source>
</evidence>
<dbReference type="Pfam" id="PF02195">
    <property type="entry name" value="ParB_N"/>
    <property type="match status" value="1"/>
</dbReference>
<feature type="region of interest" description="Disordered" evidence="4">
    <location>
        <begin position="38"/>
        <end position="69"/>
    </location>
</feature>
<dbReference type="GO" id="GO:0005694">
    <property type="term" value="C:chromosome"/>
    <property type="evidence" value="ECO:0007669"/>
    <property type="project" value="TreeGrafter"/>
</dbReference>
<dbReference type="GO" id="GO:0007059">
    <property type="term" value="P:chromosome segregation"/>
    <property type="evidence" value="ECO:0007669"/>
    <property type="project" value="UniProtKB-KW"/>
</dbReference>
<dbReference type="NCBIfam" id="TIGR00180">
    <property type="entry name" value="parB_part"/>
    <property type="match status" value="1"/>
</dbReference>
<dbReference type="CDD" id="cd16393">
    <property type="entry name" value="SPO0J_N"/>
    <property type="match status" value="1"/>
</dbReference>
<evidence type="ECO:0000256" key="1">
    <source>
        <dbReference type="ARBA" id="ARBA00006295"/>
    </source>
</evidence>
<dbReference type="AlphaFoldDB" id="A0A6N7W7Z7"/>
<dbReference type="RefSeq" id="WP_318656688.1">
    <property type="nucleotide sequence ID" value="NZ_VULO01000016.1"/>
</dbReference>
<comment type="similarity">
    <text evidence="1">Belongs to the ParB family.</text>
</comment>
<evidence type="ECO:0000313" key="7">
    <source>
        <dbReference type="Proteomes" id="UP000470875"/>
    </source>
</evidence>
<dbReference type="InterPro" id="IPR003115">
    <property type="entry name" value="ParB_N"/>
</dbReference>
<evidence type="ECO:0000256" key="3">
    <source>
        <dbReference type="ARBA" id="ARBA00023125"/>
    </source>
</evidence>
<reference evidence="6 7" key="1">
    <citation type="submission" date="2019-08" db="EMBL/GenBank/DDBJ databases">
        <title>In-depth cultivation of the pig gut microbiome towards novel bacterial diversity and tailored functional studies.</title>
        <authorList>
            <person name="Wylensek D."/>
            <person name="Hitch T.C.A."/>
            <person name="Clavel T."/>
        </authorList>
    </citation>
    <scope>NUCLEOTIDE SEQUENCE [LARGE SCALE GENOMIC DNA]</scope>
    <source>
        <strain evidence="6 7">WB03_NA08</strain>
    </source>
</reference>
<keyword evidence="7" id="KW-1185">Reference proteome</keyword>
<dbReference type="FunFam" id="3.90.1530.30:FF:000001">
    <property type="entry name" value="Chromosome partitioning protein ParB"/>
    <property type="match status" value="1"/>
</dbReference>
<dbReference type="InterPro" id="IPR036086">
    <property type="entry name" value="ParB/Sulfiredoxin_sf"/>
</dbReference>
<accession>A0A6N7W7Z7</accession>
<proteinExistence type="inferred from homology"/>
<dbReference type="SUPFAM" id="SSF109709">
    <property type="entry name" value="KorB DNA-binding domain-like"/>
    <property type="match status" value="1"/>
</dbReference>
<dbReference type="EMBL" id="VULO01000016">
    <property type="protein sequence ID" value="MSS85365.1"/>
    <property type="molecule type" value="Genomic_DNA"/>
</dbReference>
<dbReference type="Gene3D" id="3.90.1530.30">
    <property type="match status" value="1"/>
</dbReference>
<feature type="compositionally biased region" description="Basic and acidic residues" evidence="4">
    <location>
        <begin position="57"/>
        <end position="69"/>
    </location>
</feature>
<dbReference type="Gene3D" id="1.10.10.2830">
    <property type="match status" value="1"/>
</dbReference>
<evidence type="ECO:0000256" key="4">
    <source>
        <dbReference type="SAM" id="MobiDB-lite"/>
    </source>
</evidence>
<dbReference type="InterPro" id="IPR041468">
    <property type="entry name" value="HTH_ParB/Spo0J"/>
</dbReference>
<dbReference type="GO" id="GO:0003677">
    <property type="term" value="F:DNA binding"/>
    <property type="evidence" value="ECO:0007669"/>
    <property type="project" value="UniProtKB-KW"/>
</dbReference>
<dbReference type="SMART" id="SM00470">
    <property type="entry name" value="ParB"/>
    <property type="match status" value="1"/>
</dbReference>
<dbReference type="Pfam" id="PF17762">
    <property type="entry name" value="HTH_ParB"/>
    <property type="match status" value="1"/>
</dbReference>
<dbReference type="PANTHER" id="PTHR33375">
    <property type="entry name" value="CHROMOSOME-PARTITIONING PROTEIN PARB-RELATED"/>
    <property type="match status" value="1"/>
</dbReference>
<keyword evidence="3" id="KW-0238">DNA-binding</keyword>
<organism evidence="6 7">
    <name type="scientific">Scrofimicrobium canadense</name>
    <dbReference type="NCBI Taxonomy" id="2652290"/>
    <lineage>
        <taxon>Bacteria</taxon>
        <taxon>Bacillati</taxon>
        <taxon>Actinomycetota</taxon>
        <taxon>Actinomycetes</taxon>
        <taxon>Actinomycetales</taxon>
        <taxon>Actinomycetaceae</taxon>
        <taxon>Scrofimicrobium</taxon>
    </lineage>
</organism>
<name>A0A6N7W7Z7_9ACTO</name>
<keyword evidence="2" id="KW-0159">Chromosome partition</keyword>
<dbReference type="GO" id="GO:0045881">
    <property type="term" value="P:positive regulation of sporulation resulting in formation of a cellular spore"/>
    <property type="evidence" value="ECO:0007669"/>
    <property type="project" value="TreeGrafter"/>
</dbReference>
<evidence type="ECO:0000256" key="2">
    <source>
        <dbReference type="ARBA" id="ARBA00022829"/>
    </source>
</evidence>
<dbReference type="FunFam" id="1.10.10.2830:FF:000001">
    <property type="entry name" value="Chromosome partitioning protein ParB"/>
    <property type="match status" value="1"/>
</dbReference>
<feature type="domain" description="ParB-like N-terminal" evidence="5">
    <location>
        <begin position="82"/>
        <end position="172"/>
    </location>
</feature>
<evidence type="ECO:0000313" key="6">
    <source>
        <dbReference type="EMBL" id="MSS85365.1"/>
    </source>
</evidence>
<comment type="caution">
    <text evidence="6">The sequence shown here is derived from an EMBL/GenBank/DDBJ whole genome shotgun (WGS) entry which is preliminary data.</text>
</comment>
<dbReference type="PANTHER" id="PTHR33375:SF1">
    <property type="entry name" value="CHROMOSOME-PARTITIONING PROTEIN PARB-RELATED"/>
    <property type="match status" value="1"/>
</dbReference>
<dbReference type="Proteomes" id="UP000470875">
    <property type="component" value="Unassembled WGS sequence"/>
</dbReference>
<dbReference type="InterPro" id="IPR050336">
    <property type="entry name" value="Chromosome_partition/occlusion"/>
</dbReference>
<gene>
    <name evidence="6" type="ORF">FYJ24_11515</name>
</gene>
<protein>
    <submittedName>
        <fullName evidence="6">ParB/RepB/Spo0J family partition protein</fullName>
    </submittedName>
</protein>
<sequence length="344" mass="37557">MTAKSKPRKGLGRGLGALIPPASEKPVDVLIPDRLGKNASGLEGGSARELLNPQRNVSRETSNENVSRETTELVEVPGATFVALPIEKIVANAKQPRQVFEQSDIDQLAASIREVGVLQPIVVRPIDQDSYELVMGERRLRAVQVAGLDEIPAIVREVEDEDLLRDALLENLHRVQLNPLEEAAAYQQLLRDFGCTQEQLSDRIARSRPQIANTLRLLKLPASVQQRVAAGIISAGHARAILSLDSPEQMEVLTQRVVTEGISVRGTEELARLMKDGDGAKRRGQNERKPPSAFALQVANAIADRLDTSVTVTEGKKRGKITITFADEEDLARITEILSGTVSQ</sequence>
<dbReference type="InterPro" id="IPR004437">
    <property type="entry name" value="ParB/RepB/Spo0J"/>
</dbReference>